<comment type="caution">
    <text evidence="1">The sequence shown here is derived from an EMBL/GenBank/DDBJ whole genome shotgun (WGS) entry which is preliminary data.</text>
</comment>
<sequence>MTTLKMDAPITSVNWAEFSKNVNKRFHSIKNRTVYVEPSGNGIVAYISTWGDLNQFQVSSHGTATIRRSTMSLHGSLLTRNGWTATLDGYGVQRTQFSLI</sequence>
<dbReference type="EMBL" id="JGZB01000013">
    <property type="protein sequence ID" value="KFI66524.1"/>
    <property type="molecule type" value="Genomic_DNA"/>
</dbReference>
<protein>
    <submittedName>
        <fullName evidence="1">Uncharacterized protein</fullName>
    </submittedName>
</protein>
<keyword evidence="2" id="KW-1185">Reference proteome</keyword>
<evidence type="ECO:0000313" key="1">
    <source>
        <dbReference type="EMBL" id="KFI66524.1"/>
    </source>
</evidence>
<reference evidence="1 2" key="1">
    <citation type="submission" date="2014-03" db="EMBL/GenBank/DDBJ databases">
        <title>Genomics of Bifidobacteria.</title>
        <authorList>
            <person name="Ventura M."/>
            <person name="Milani C."/>
            <person name="Lugli G.A."/>
        </authorList>
    </citation>
    <scope>NUCLEOTIDE SEQUENCE [LARGE SCALE GENOMIC DNA]</scope>
    <source>
        <strain evidence="1 2">LMG 11591</strain>
    </source>
</reference>
<evidence type="ECO:0000313" key="2">
    <source>
        <dbReference type="Proteomes" id="UP000029052"/>
    </source>
</evidence>
<dbReference type="AlphaFoldDB" id="A0A087B674"/>
<organism evidence="1 2">
    <name type="scientific">Bifidobacterium magnum</name>
    <dbReference type="NCBI Taxonomy" id="1692"/>
    <lineage>
        <taxon>Bacteria</taxon>
        <taxon>Bacillati</taxon>
        <taxon>Actinomycetota</taxon>
        <taxon>Actinomycetes</taxon>
        <taxon>Bifidobacteriales</taxon>
        <taxon>Bifidobacteriaceae</taxon>
        <taxon>Bifidobacterium</taxon>
    </lineage>
</organism>
<proteinExistence type="predicted"/>
<dbReference type="STRING" id="1692.BMAGN_1432"/>
<gene>
    <name evidence="1" type="ORF">BMAGN_1432</name>
</gene>
<accession>A0A087B674</accession>
<name>A0A087B674_9BIFI</name>
<dbReference type="Proteomes" id="UP000029052">
    <property type="component" value="Unassembled WGS sequence"/>
</dbReference>